<name>A0A8D0HF64_SPHPU</name>
<dbReference type="PANTHER" id="PTHR16036:SF2">
    <property type="entry name" value="TRNA ENDONUCLEASE ANKZF1"/>
    <property type="match status" value="1"/>
</dbReference>
<evidence type="ECO:0000259" key="2">
    <source>
        <dbReference type="Pfam" id="PF18716"/>
    </source>
</evidence>
<keyword evidence="4" id="KW-1185">Reference proteome</keyword>
<sequence>MGEQPDRYDYAGAQVPGPLTAEMAARQLERRRAQKAQRKQREKEEREEKQQQAQEQEEKRHFAALSEREKRALAAEKRLAAQLLDSGGTLTNTRRCWLCGETLLGRIPFHYLDFSFCSTRCLQAHRRGRAALP</sequence>
<dbReference type="InterPro" id="IPR047139">
    <property type="entry name" value="ANKZ1/VMS1"/>
</dbReference>
<dbReference type="Proteomes" id="UP000694392">
    <property type="component" value="Unplaced"/>
</dbReference>
<organism evidence="3 4">
    <name type="scientific">Sphenodon punctatus</name>
    <name type="common">Tuatara</name>
    <name type="synonym">Hatteria punctata</name>
    <dbReference type="NCBI Taxonomy" id="8508"/>
    <lineage>
        <taxon>Eukaryota</taxon>
        <taxon>Metazoa</taxon>
        <taxon>Chordata</taxon>
        <taxon>Craniata</taxon>
        <taxon>Vertebrata</taxon>
        <taxon>Euteleostomi</taxon>
        <taxon>Lepidosauria</taxon>
        <taxon>Sphenodontia</taxon>
        <taxon>Sphenodontidae</taxon>
        <taxon>Sphenodon</taxon>
    </lineage>
</organism>
<dbReference type="PANTHER" id="PTHR16036">
    <property type="entry name" value="ANKYRIN REPEAT AND ZINC FINGER DOMAIN-CONTAINING PROTEIN 1"/>
    <property type="match status" value="1"/>
</dbReference>
<feature type="region of interest" description="Disordered" evidence="1">
    <location>
        <begin position="29"/>
        <end position="66"/>
    </location>
</feature>
<feature type="domain" description="Vms1-associating treble clef" evidence="2">
    <location>
        <begin position="91"/>
        <end position="131"/>
    </location>
</feature>
<evidence type="ECO:0000313" key="3">
    <source>
        <dbReference type="Ensembl" id="ENSSPUP00000020015.1"/>
    </source>
</evidence>
<reference evidence="3" key="1">
    <citation type="submission" date="2025-08" db="UniProtKB">
        <authorList>
            <consortium name="Ensembl"/>
        </authorList>
    </citation>
    <scope>IDENTIFICATION</scope>
</reference>
<protein>
    <recommendedName>
        <fullName evidence="2">Vms1-associating treble clef domain-containing protein</fullName>
    </recommendedName>
</protein>
<evidence type="ECO:0000313" key="4">
    <source>
        <dbReference type="Proteomes" id="UP000694392"/>
    </source>
</evidence>
<proteinExistence type="predicted"/>
<dbReference type="Ensembl" id="ENSSPUT00000021315.1">
    <property type="protein sequence ID" value="ENSSPUP00000020015.1"/>
    <property type="gene ID" value="ENSSPUG00000015386.1"/>
</dbReference>
<dbReference type="AlphaFoldDB" id="A0A8D0HF64"/>
<reference evidence="3" key="2">
    <citation type="submission" date="2025-09" db="UniProtKB">
        <authorList>
            <consortium name="Ensembl"/>
        </authorList>
    </citation>
    <scope>IDENTIFICATION</scope>
</reference>
<feature type="compositionally biased region" description="Basic and acidic residues" evidence="1">
    <location>
        <begin position="39"/>
        <end position="66"/>
    </location>
</feature>
<dbReference type="Pfam" id="PF18716">
    <property type="entry name" value="VATC"/>
    <property type="match status" value="1"/>
</dbReference>
<dbReference type="GO" id="GO:0036503">
    <property type="term" value="P:ERAD pathway"/>
    <property type="evidence" value="ECO:0007669"/>
    <property type="project" value="TreeGrafter"/>
</dbReference>
<dbReference type="InterPro" id="IPR041540">
    <property type="entry name" value="VATC"/>
</dbReference>
<evidence type="ECO:0000256" key="1">
    <source>
        <dbReference type="SAM" id="MobiDB-lite"/>
    </source>
</evidence>
<dbReference type="GeneTree" id="ENSGT00390000005911"/>
<dbReference type="OMA" id="TRCHIPE"/>
<accession>A0A8D0HF64</accession>